<dbReference type="InterPro" id="IPR003593">
    <property type="entry name" value="AAA+_ATPase"/>
</dbReference>
<dbReference type="InterPro" id="IPR025943">
    <property type="entry name" value="Sigma_54_int_dom_ATP-bd_2"/>
</dbReference>
<dbReference type="PROSITE" id="PS00676">
    <property type="entry name" value="SIGMA54_INTERACT_2"/>
    <property type="match status" value="1"/>
</dbReference>
<dbReference type="EMBL" id="BMJB01000003">
    <property type="protein sequence ID" value="GGA77200.1"/>
    <property type="molecule type" value="Genomic_DNA"/>
</dbReference>
<sequence length="533" mass="57183">MLAGTGTGAGKTSDVGTHGAAADLIATAKAPSGVLVGVSPLDIPSPDAGAVAGTSERELLHVLVVDDDAAVRKACCAITAGMGFAVVGADSATSARSILKYQKIDLILLDLKLPGGGGLALLEQVKTLHPETSVVVMTAFASVSSAVEAMRIGAGDYLTKPFALEELTTVLERASQQHHVDVESRKLRERLRTQKGMGGLIGQSPEMEKLYRIMSKVAFSSHPVLILGESGTGKELVARSIHENGPNATKPFVPVDCGALVPTLIESELFGHVKGAFTGADRAKEGLLASAEGGTVFLDEIGELPLDLQAKLLRALQEKEVRPVGATQSKPISARVLAATNRDLAAMVEHGKFRKDLFFRLNVVNLRIPPLRDRRGDIAPLAVHFLERIDRENGTSHTFSDEALRVMAEYDWPGNVRELENAIERACALSSGPVLHMGDLPTQLQDFRMHQTQTRYVEPEQDETAEMVRGKKGIVSIAEMEKHAILGTIRQLNGDKLMAAKLLGIGKTTLYRKLKEYGITDDLGDLDSFARKA</sequence>
<keyword evidence="2" id="KW-0067">ATP-binding</keyword>
<dbReference type="Pfam" id="PF25601">
    <property type="entry name" value="AAA_lid_14"/>
    <property type="match status" value="1"/>
</dbReference>
<dbReference type="SMART" id="SM00382">
    <property type="entry name" value="AAA"/>
    <property type="match status" value="1"/>
</dbReference>
<dbReference type="SUPFAM" id="SSF46689">
    <property type="entry name" value="Homeodomain-like"/>
    <property type="match status" value="1"/>
</dbReference>
<dbReference type="FunFam" id="3.40.50.300:FF:000006">
    <property type="entry name" value="DNA-binding transcriptional regulator NtrC"/>
    <property type="match status" value="1"/>
</dbReference>
<keyword evidence="4" id="KW-0238">DNA-binding</keyword>
<reference evidence="9" key="1">
    <citation type="journal article" date="2014" name="Int. J. Syst. Evol. Microbiol.">
        <title>Complete genome sequence of Corynebacterium casei LMG S-19264T (=DSM 44701T), isolated from a smear-ripened cheese.</title>
        <authorList>
            <consortium name="US DOE Joint Genome Institute (JGI-PGF)"/>
            <person name="Walter F."/>
            <person name="Albersmeier A."/>
            <person name="Kalinowski J."/>
            <person name="Ruckert C."/>
        </authorList>
    </citation>
    <scope>NUCLEOTIDE SEQUENCE</scope>
    <source>
        <strain evidence="9">CGMCC 1.15447</strain>
    </source>
</reference>
<evidence type="ECO:0000313" key="10">
    <source>
        <dbReference type="Proteomes" id="UP000648801"/>
    </source>
</evidence>
<accession>A0A916W8Q2</accession>
<dbReference type="InterPro" id="IPR002197">
    <property type="entry name" value="HTH_Fis"/>
</dbReference>
<dbReference type="Gene3D" id="1.10.10.60">
    <property type="entry name" value="Homeodomain-like"/>
    <property type="match status" value="1"/>
</dbReference>
<dbReference type="CDD" id="cd00009">
    <property type="entry name" value="AAA"/>
    <property type="match status" value="1"/>
</dbReference>
<dbReference type="InterPro" id="IPR011006">
    <property type="entry name" value="CheY-like_superfamily"/>
</dbReference>
<dbReference type="Pfam" id="PF00158">
    <property type="entry name" value="Sigma54_activat"/>
    <property type="match status" value="1"/>
</dbReference>
<dbReference type="InterPro" id="IPR009057">
    <property type="entry name" value="Homeodomain-like_sf"/>
</dbReference>
<dbReference type="Gene3D" id="3.40.50.2300">
    <property type="match status" value="1"/>
</dbReference>
<dbReference type="PROSITE" id="PS50045">
    <property type="entry name" value="SIGMA54_INTERACT_4"/>
    <property type="match status" value="1"/>
</dbReference>
<dbReference type="InterPro" id="IPR058031">
    <property type="entry name" value="AAA_lid_NorR"/>
</dbReference>
<dbReference type="PROSITE" id="PS50110">
    <property type="entry name" value="RESPONSE_REGULATORY"/>
    <property type="match status" value="1"/>
</dbReference>
<dbReference type="Gene3D" id="3.40.50.300">
    <property type="entry name" value="P-loop containing nucleotide triphosphate hydrolases"/>
    <property type="match status" value="1"/>
</dbReference>
<keyword evidence="6" id="KW-0597">Phosphoprotein</keyword>
<dbReference type="Pfam" id="PF02954">
    <property type="entry name" value="HTH_8"/>
    <property type="match status" value="1"/>
</dbReference>
<dbReference type="SMART" id="SM00448">
    <property type="entry name" value="REC"/>
    <property type="match status" value="1"/>
</dbReference>
<dbReference type="Gene3D" id="1.10.8.60">
    <property type="match status" value="1"/>
</dbReference>
<dbReference type="InterPro" id="IPR027417">
    <property type="entry name" value="P-loop_NTPase"/>
</dbReference>
<dbReference type="GO" id="GO:0005524">
    <property type="term" value="F:ATP binding"/>
    <property type="evidence" value="ECO:0007669"/>
    <property type="project" value="UniProtKB-KW"/>
</dbReference>
<feature type="domain" description="Sigma-54 factor interaction" evidence="7">
    <location>
        <begin position="200"/>
        <end position="428"/>
    </location>
</feature>
<dbReference type="PROSITE" id="PS00675">
    <property type="entry name" value="SIGMA54_INTERACT_1"/>
    <property type="match status" value="1"/>
</dbReference>
<dbReference type="InterPro" id="IPR025944">
    <property type="entry name" value="Sigma_54_int_dom_CS"/>
</dbReference>
<dbReference type="AlphaFoldDB" id="A0A916W8Q2"/>
<name>A0A916W8Q2_9BACT</name>
<keyword evidence="3" id="KW-0805">Transcription regulation</keyword>
<evidence type="ECO:0000313" key="9">
    <source>
        <dbReference type="EMBL" id="GGA77200.1"/>
    </source>
</evidence>
<dbReference type="InterPro" id="IPR025662">
    <property type="entry name" value="Sigma_54_int_dom_ATP-bd_1"/>
</dbReference>
<reference evidence="9" key="2">
    <citation type="submission" date="2020-09" db="EMBL/GenBank/DDBJ databases">
        <authorList>
            <person name="Sun Q."/>
            <person name="Zhou Y."/>
        </authorList>
    </citation>
    <scope>NUCLEOTIDE SEQUENCE</scope>
    <source>
        <strain evidence="9">CGMCC 1.15447</strain>
    </source>
</reference>
<evidence type="ECO:0000256" key="2">
    <source>
        <dbReference type="ARBA" id="ARBA00022840"/>
    </source>
</evidence>
<dbReference type="GO" id="GO:0006355">
    <property type="term" value="P:regulation of DNA-templated transcription"/>
    <property type="evidence" value="ECO:0007669"/>
    <property type="project" value="InterPro"/>
</dbReference>
<dbReference type="RefSeq" id="WP_188760413.1">
    <property type="nucleotide sequence ID" value="NZ_BMJB01000003.1"/>
</dbReference>
<evidence type="ECO:0000259" key="7">
    <source>
        <dbReference type="PROSITE" id="PS50045"/>
    </source>
</evidence>
<protein>
    <submittedName>
        <fullName evidence="9">Acetoacetate metabolism regulatory protein AtoC</fullName>
    </submittedName>
</protein>
<evidence type="ECO:0000259" key="8">
    <source>
        <dbReference type="PROSITE" id="PS50110"/>
    </source>
</evidence>
<gene>
    <name evidence="9" type="ORF">GCM10011507_30600</name>
</gene>
<evidence type="ECO:0000256" key="1">
    <source>
        <dbReference type="ARBA" id="ARBA00022741"/>
    </source>
</evidence>
<dbReference type="SUPFAM" id="SSF52540">
    <property type="entry name" value="P-loop containing nucleoside triphosphate hydrolases"/>
    <property type="match status" value="1"/>
</dbReference>
<evidence type="ECO:0000256" key="4">
    <source>
        <dbReference type="ARBA" id="ARBA00023125"/>
    </source>
</evidence>
<evidence type="ECO:0000256" key="6">
    <source>
        <dbReference type="PROSITE-ProRule" id="PRU00169"/>
    </source>
</evidence>
<dbReference type="PANTHER" id="PTHR32071:SF14">
    <property type="entry name" value="TRANSCRIPTIONAL REGULATORY PROTEIN RTCR"/>
    <property type="match status" value="1"/>
</dbReference>
<feature type="modified residue" description="4-aspartylphosphate" evidence="6">
    <location>
        <position position="110"/>
    </location>
</feature>
<dbReference type="Proteomes" id="UP000648801">
    <property type="component" value="Unassembled WGS sequence"/>
</dbReference>
<organism evidence="9 10">
    <name type="scientific">Edaphobacter acidisoli</name>
    <dbReference type="NCBI Taxonomy" id="2040573"/>
    <lineage>
        <taxon>Bacteria</taxon>
        <taxon>Pseudomonadati</taxon>
        <taxon>Acidobacteriota</taxon>
        <taxon>Terriglobia</taxon>
        <taxon>Terriglobales</taxon>
        <taxon>Acidobacteriaceae</taxon>
        <taxon>Edaphobacter</taxon>
    </lineage>
</organism>
<dbReference type="GO" id="GO:0043565">
    <property type="term" value="F:sequence-specific DNA binding"/>
    <property type="evidence" value="ECO:0007669"/>
    <property type="project" value="InterPro"/>
</dbReference>
<comment type="caution">
    <text evidence="9">The sequence shown here is derived from an EMBL/GenBank/DDBJ whole genome shotgun (WGS) entry which is preliminary data.</text>
</comment>
<feature type="domain" description="Response regulatory" evidence="8">
    <location>
        <begin position="61"/>
        <end position="175"/>
    </location>
</feature>
<keyword evidence="1" id="KW-0547">Nucleotide-binding</keyword>
<proteinExistence type="predicted"/>
<evidence type="ECO:0000256" key="3">
    <source>
        <dbReference type="ARBA" id="ARBA00023015"/>
    </source>
</evidence>
<dbReference type="Pfam" id="PF00072">
    <property type="entry name" value="Response_reg"/>
    <property type="match status" value="1"/>
</dbReference>
<dbReference type="GO" id="GO:0000160">
    <property type="term" value="P:phosphorelay signal transduction system"/>
    <property type="evidence" value="ECO:0007669"/>
    <property type="project" value="InterPro"/>
</dbReference>
<dbReference type="InterPro" id="IPR001789">
    <property type="entry name" value="Sig_transdc_resp-reg_receiver"/>
</dbReference>
<keyword evidence="5" id="KW-0804">Transcription</keyword>
<keyword evidence="10" id="KW-1185">Reference proteome</keyword>
<dbReference type="SUPFAM" id="SSF52172">
    <property type="entry name" value="CheY-like"/>
    <property type="match status" value="1"/>
</dbReference>
<dbReference type="PANTHER" id="PTHR32071">
    <property type="entry name" value="TRANSCRIPTIONAL REGULATORY PROTEIN"/>
    <property type="match status" value="1"/>
</dbReference>
<evidence type="ECO:0000256" key="5">
    <source>
        <dbReference type="ARBA" id="ARBA00023163"/>
    </source>
</evidence>
<dbReference type="InterPro" id="IPR002078">
    <property type="entry name" value="Sigma_54_int"/>
</dbReference>
<dbReference type="PROSITE" id="PS00688">
    <property type="entry name" value="SIGMA54_INTERACT_3"/>
    <property type="match status" value="1"/>
</dbReference>
<dbReference type="PRINTS" id="PR01590">
    <property type="entry name" value="HTHFIS"/>
</dbReference>